<sequence length="260" mass="28719">MIEARTFRLTVAYDGTDFHGWQRQPELRTVQGELERALNEVLGDDAAPLETGGGPVTVNGAGRTDAGVHARGQVASFRARTVYPGHAIGPMAQKRLPRDVRIVRSEEAAPGFHARHSARARRYEYRMLDQHDPMFGRFAWFPARRYSGDGLERSATALAGVHDCTSVGAKGSSPVSPVCRIDHAVWRRWERGWLFDVQADHFLYHMVRNLVGTALWVSNDADPAGRMAAILASRRRSDAGPTVSPRGLSLEGVTYEGEES</sequence>
<dbReference type="PANTHER" id="PTHR11142:SF0">
    <property type="entry name" value="TRNA PSEUDOURIDINE SYNTHASE-LIKE 1"/>
    <property type="match status" value="1"/>
</dbReference>
<dbReference type="Pfam" id="PF01416">
    <property type="entry name" value="PseudoU_synth_1"/>
    <property type="match status" value="2"/>
</dbReference>
<evidence type="ECO:0000256" key="7">
    <source>
        <dbReference type="RuleBase" id="RU003792"/>
    </source>
</evidence>
<proteinExistence type="inferred from homology"/>
<feature type="binding site" evidence="4 6">
    <location>
        <position position="123"/>
    </location>
    <ligand>
        <name>substrate</name>
    </ligand>
</feature>
<reference evidence="10" key="1">
    <citation type="submission" date="2020-07" db="EMBL/GenBank/DDBJ databases">
        <title>Huge and variable diversity of episymbiotic CPR bacteria and DPANN archaea in groundwater ecosystems.</title>
        <authorList>
            <person name="He C.Y."/>
            <person name="Keren R."/>
            <person name="Whittaker M."/>
            <person name="Farag I.F."/>
            <person name="Doudna J."/>
            <person name="Cate J.H.D."/>
            <person name="Banfield J.F."/>
        </authorList>
    </citation>
    <scope>NUCLEOTIDE SEQUENCE</scope>
    <source>
        <strain evidence="10">NC_groundwater_1813_Pr3_B-0.1um_71_17</strain>
    </source>
</reference>
<evidence type="ECO:0000256" key="4">
    <source>
        <dbReference type="HAMAP-Rule" id="MF_00171"/>
    </source>
</evidence>
<dbReference type="PIRSF" id="PIRSF001430">
    <property type="entry name" value="tRNA_psdUrid_synth"/>
    <property type="match status" value="1"/>
</dbReference>
<dbReference type="NCBIfam" id="TIGR00071">
    <property type="entry name" value="hisT_truA"/>
    <property type="match status" value="1"/>
</dbReference>
<dbReference type="PANTHER" id="PTHR11142">
    <property type="entry name" value="PSEUDOURIDYLATE SYNTHASE"/>
    <property type="match status" value="1"/>
</dbReference>
<comment type="subunit">
    <text evidence="4">Homodimer.</text>
</comment>
<comment type="caution">
    <text evidence="10">The sequence shown here is derived from an EMBL/GenBank/DDBJ whole genome shotgun (WGS) entry which is preliminary data.</text>
</comment>
<dbReference type="EC" id="5.4.99.12" evidence="4"/>
<dbReference type="Gene3D" id="3.30.70.660">
    <property type="entry name" value="Pseudouridine synthase I, catalytic domain, C-terminal subdomain"/>
    <property type="match status" value="1"/>
</dbReference>
<evidence type="ECO:0000259" key="9">
    <source>
        <dbReference type="Pfam" id="PF01416"/>
    </source>
</evidence>
<dbReference type="SUPFAM" id="SSF55120">
    <property type="entry name" value="Pseudouridine synthase"/>
    <property type="match status" value="1"/>
</dbReference>
<evidence type="ECO:0000256" key="5">
    <source>
        <dbReference type="PIRSR" id="PIRSR001430-1"/>
    </source>
</evidence>
<dbReference type="GO" id="GO:0160147">
    <property type="term" value="F:tRNA pseudouridine(38-40) synthase activity"/>
    <property type="evidence" value="ECO:0007669"/>
    <property type="project" value="UniProtKB-EC"/>
</dbReference>
<dbReference type="InterPro" id="IPR001406">
    <property type="entry name" value="PsdUridine_synth_TruA"/>
</dbReference>
<gene>
    <name evidence="4 10" type="primary">truA</name>
    <name evidence="10" type="ORF">HZA61_05520</name>
</gene>
<evidence type="ECO:0000256" key="2">
    <source>
        <dbReference type="ARBA" id="ARBA00022694"/>
    </source>
</evidence>
<dbReference type="Proteomes" id="UP000696931">
    <property type="component" value="Unassembled WGS sequence"/>
</dbReference>
<feature type="domain" description="Pseudouridine synthase I TruA alpha/beta" evidence="9">
    <location>
        <begin position="155"/>
        <end position="256"/>
    </location>
</feature>
<evidence type="ECO:0000256" key="6">
    <source>
        <dbReference type="PIRSR" id="PIRSR001430-2"/>
    </source>
</evidence>
<feature type="active site" description="Nucleophile" evidence="4 5">
    <location>
        <position position="65"/>
    </location>
</feature>
<dbReference type="InterPro" id="IPR020097">
    <property type="entry name" value="PsdUridine_synth_TruA_a/b_dom"/>
</dbReference>
<feature type="region of interest" description="Disordered" evidence="8">
    <location>
        <begin position="237"/>
        <end position="260"/>
    </location>
</feature>
<organism evidence="10 11">
    <name type="scientific">Eiseniibacteriota bacterium</name>
    <dbReference type="NCBI Taxonomy" id="2212470"/>
    <lineage>
        <taxon>Bacteria</taxon>
        <taxon>Candidatus Eiseniibacteriota</taxon>
    </lineage>
</organism>
<comment type="similarity">
    <text evidence="1 4 7">Belongs to the tRNA pseudouridine synthase TruA family.</text>
</comment>
<name>A0A933SEG1_UNCEI</name>
<protein>
    <recommendedName>
        <fullName evidence="4">tRNA pseudouridine synthase A</fullName>
        <ecNumber evidence="4">5.4.99.12</ecNumber>
    </recommendedName>
    <alternativeName>
        <fullName evidence="4">tRNA pseudouridine(38-40) synthase</fullName>
    </alternativeName>
    <alternativeName>
        <fullName evidence="4">tRNA pseudouridylate synthase I</fullName>
    </alternativeName>
    <alternativeName>
        <fullName evidence="4">tRNA-uridine isomerase I</fullName>
    </alternativeName>
</protein>
<dbReference type="FunFam" id="3.30.70.580:FF:000001">
    <property type="entry name" value="tRNA pseudouridine synthase A"/>
    <property type="match status" value="1"/>
</dbReference>
<dbReference type="InterPro" id="IPR020095">
    <property type="entry name" value="PsdUridine_synth_TruA_C"/>
</dbReference>
<dbReference type="CDD" id="cd02570">
    <property type="entry name" value="PseudoU_synth_EcTruA"/>
    <property type="match status" value="1"/>
</dbReference>
<comment type="catalytic activity">
    <reaction evidence="4 7">
        <text>uridine(38/39/40) in tRNA = pseudouridine(38/39/40) in tRNA</text>
        <dbReference type="Rhea" id="RHEA:22376"/>
        <dbReference type="Rhea" id="RHEA-COMP:10085"/>
        <dbReference type="Rhea" id="RHEA-COMP:10087"/>
        <dbReference type="ChEBI" id="CHEBI:65314"/>
        <dbReference type="ChEBI" id="CHEBI:65315"/>
        <dbReference type="EC" id="5.4.99.12"/>
    </reaction>
</comment>
<comment type="caution">
    <text evidence="4">Lacks conserved residue(s) required for the propagation of feature annotation.</text>
</comment>
<feature type="domain" description="Pseudouridine synthase I TruA alpha/beta" evidence="9">
    <location>
        <begin position="11"/>
        <end position="108"/>
    </location>
</feature>
<keyword evidence="2 4" id="KW-0819">tRNA processing</keyword>
<dbReference type="GO" id="GO:0003723">
    <property type="term" value="F:RNA binding"/>
    <property type="evidence" value="ECO:0007669"/>
    <property type="project" value="InterPro"/>
</dbReference>
<evidence type="ECO:0000313" key="11">
    <source>
        <dbReference type="Proteomes" id="UP000696931"/>
    </source>
</evidence>
<evidence type="ECO:0000256" key="8">
    <source>
        <dbReference type="SAM" id="MobiDB-lite"/>
    </source>
</evidence>
<keyword evidence="3 4" id="KW-0413">Isomerase</keyword>
<dbReference type="HAMAP" id="MF_00171">
    <property type="entry name" value="TruA"/>
    <property type="match status" value="1"/>
</dbReference>
<evidence type="ECO:0000256" key="3">
    <source>
        <dbReference type="ARBA" id="ARBA00023235"/>
    </source>
</evidence>
<evidence type="ECO:0000256" key="1">
    <source>
        <dbReference type="ARBA" id="ARBA00009375"/>
    </source>
</evidence>
<dbReference type="InterPro" id="IPR020103">
    <property type="entry name" value="PsdUridine_synth_cat_dom_sf"/>
</dbReference>
<accession>A0A933SEG1</accession>
<evidence type="ECO:0000313" key="10">
    <source>
        <dbReference type="EMBL" id="MBI5168923.1"/>
    </source>
</evidence>
<dbReference type="GO" id="GO:0031119">
    <property type="term" value="P:tRNA pseudouridine synthesis"/>
    <property type="evidence" value="ECO:0007669"/>
    <property type="project" value="UniProtKB-UniRule"/>
</dbReference>
<comment type="function">
    <text evidence="4">Formation of pseudouridine at positions 38, 39 and 40 in the anticodon stem and loop of transfer RNAs.</text>
</comment>
<dbReference type="EMBL" id="JACRIW010000038">
    <property type="protein sequence ID" value="MBI5168923.1"/>
    <property type="molecule type" value="Genomic_DNA"/>
</dbReference>
<dbReference type="AlphaFoldDB" id="A0A933SEG1"/>
<dbReference type="InterPro" id="IPR020094">
    <property type="entry name" value="TruA/RsuA/RluB/E/F_N"/>
</dbReference>
<dbReference type="Gene3D" id="3.30.70.580">
    <property type="entry name" value="Pseudouridine synthase I, catalytic domain, N-terminal subdomain"/>
    <property type="match status" value="1"/>
</dbReference>